<dbReference type="SUPFAM" id="SSF52058">
    <property type="entry name" value="L domain-like"/>
    <property type="match status" value="1"/>
</dbReference>
<reference evidence="7" key="1">
    <citation type="submission" date="2022-12" db="EMBL/GenBank/DDBJ databases">
        <title>Draft genome assemblies for two species of Escallonia (Escalloniales).</title>
        <authorList>
            <person name="Chanderbali A."/>
            <person name="Dervinis C."/>
            <person name="Anghel I."/>
            <person name="Soltis D."/>
            <person name="Soltis P."/>
            <person name="Zapata F."/>
        </authorList>
    </citation>
    <scope>NUCLEOTIDE SEQUENCE</scope>
    <source>
        <strain evidence="7">UCBG92.1500</strain>
        <tissue evidence="7">Leaf</tissue>
    </source>
</reference>
<keyword evidence="4" id="KW-1133">Transmembrane helix</keyword>
<keyword evidence="6" id="KW-0325">Glycoprotein</keyword>
<evidence type="ECO:0000313" key="8">
    <source>
        <dbReference type="Proteomes" id="UP001187471"/>
    </source>
</evidence>
<comment type="caution">
    <text evidence="7">The sequence shown here is derived from an EMBL/GenBank/DDBJ whole genome shotgun (WGS) entry which is preliminary data.</text>
</comment>
<name>A0AA88RKY8_9ASTE</name>
<keyword evidence="5" id="KW-0472">Membrane</keyword>
<evidence type="ECO:0000256" key="6">
    <source>
        <dbReference type="ARBA" id="ARBA00023180"/>
    </source>
</evidence>
<dbReference type="Gene3D" id="3.80.10.10">
    <property type="entry name" value="Ribonuclease Inhibitor"/>
    <property type="match status" value="1"/>
</dbReference>
<dbReference type="PANTHER" id="PTHR48063">
    <property type="entry name" value="LRR RECEPTOR-LIKE KINASE"/>
    <property type="match status" value="1"/>
</dbReference>
<dbReference type="Proteomes" id="UP001187471">
    <property type="component" value="Unassembled WGS sequence"/>
</dbReference>
<dbReference type="InterPro" id="IPR032675">
    <property type="entry name" value="LRR_dom_sf"/>
</dbReference>
<protein>
    <submittedName>
        <fullName evidence="7">Uncharacterized protein</fullName>
    </submittedName>
</protein>
<dbReference type="InterPro" id="IPR001611">
    <property type="entry name" value="Leu-rich_rpt"/>
</dbReference>
<gene>
    <name evidence="7" type="ORF">RJ640_002306</name>
</gene>
<evidence type="ECO:0000256" key="1">
    <source>
        <dbReference type="ARBA" id="ARBA00004479"/>
    </source>
</evidence>
<dbReference type="PANTHER" id="PTHR48063:SF98">
    <property type="entry name" value="LRR RECEPTOR-LIKE SERINE_THREONINE-PROTEIN KINASE FLS2"/>
    <property type="match status" value="1"/>
</dbReference>
<accession>A0AA88RKY8</accession>
<comment type="subcellular location">
    <subcellularLocation>
        <location evidence="1">Membrane</location>
        <topology evidence="1">Single-pass type I membrane protein</topology>
    </subcellularLocation>
</comment>
<evidence type="ECO:0000256" key="3">
    <source>
        <dbReference type="ARBA" id="ARBA00022729"/>
    </source>
</evidence>
<keyword evidence="2" id="KW-0812">Transmembrane</keyword>
<evidence type="ECO:0000256" key="5">
    <source>
        <dbReference type="ARBA" id="ARBA00023136"/>
    </source>
</evidence>
<keyword evidence="8" id="KW-1185">Reference proteome</keyword>
<evidence type="ECO:0000313" key="7">
    <source>
        <dbReference type="EMBL" id="KAK2991192.1"/>
    </source>
</evidence>
<proteinExistence type="predicted"/>
<evidence type="ECO:0000256" key="4">
    <source>
        <dbReference type="ARBA" id="ARBA00022989"/>
    </source>
</evidence>
<dbReference type="GO" id="GO:0016020">
    <property type="term" value="C:membrane"/>
    <property type="evidence" value="ECO:0007669"/>
    <property type="project" value="UniProtKB-SubCell"/>
</dbReference>
<keyword evidence="3" id="KW-0732">Signal</keyword>
<organism evidence="7 8">
    <name type="scientific">Escallonia rubra</name>
    <dbReference type="NCBI Taxonomy" id="112253"/>
    <lineage>
        <taxon>Eukaryota</taxon>
        <taxon>Viridiplantae</taxon>
        <taxon>Streptophyta</taxon>
        <taxon>Embryophyta</taxon>
        <taxon>Tracheophyta</taxon>
        <taxon>Spermatophyta</taxon>
        <taxon>Magnoliopsida</taxon>
        <taxon>eudicotyledons</taxon>
        <taxon>Gunneridae</taxon>
        <taxon>Pentapetalae</taxon>
        <taxon>asterids</taxon>
        <taxon>campanulids</taxon>
        <taxon>Escalloniales</taxon>
        <taxon>Escalloniaceae</taxon>
        <taxon>Escallonia</taxon>
    </lineage>
</organism>
<dbReference type="AlphaFoldDB" id="A0AA88RKY8"/>
<dbReference type="InterPro" id="IPR046956">
    <property type="entry name" value="RLP23-like"/>
</dbReference>
<evidence type="ECO:0000256" key="2">
    <source>
        <dbReference type="ARBA" id="ARBA00022692"/>
    </source>
</evidence>
<dbReference type="Pfam" id="PF00560">
    <property type="entry name" value="LRR_1"/>
    <property type="match status" value="2"/>
</dbReference>
<dbReference type="EMBL" id="JAVXUO010000557">
    <property type="protein sequence ID" value="KAK2991192.1"/>
    <property type="molecule type" value="Genomic_DNA"/>
</dbReference>
<sequence length="79" mass="8618">MACEKNKLGGKINPSLLNLEQLSYLDLSHNDFGGIQIPSFISSLKTLRHLNLSHAGFGRLIPPGLGNLSDLCTERFAHS</sequence>